<comment type="caution">
    <text evidence="1">The sequence shown here is derived from an EMBL/GenBank/DDBJ whole genome shotgun (WGS) entry which is preliminary data.</text>
</comment>
<evidence type="ECO:0000313" key="2">
    <source>
        <dbReference type="Proteomes" id="UP000319143"/>
    </source>
</evidence>
<organism evidence="1 2">
    <name type="scientific">Novipirellula artificiosorum</name>
    <dbReference type="NCBI Taxonomy" id="2528016"/>
    <lineage>
        <taxon>Bacteria</taxon>
        <taxon>Pseudomonadati</taxon>
        <taxon>Planctomycetota</taxon>
        <taxon>Planctomycetia</taxon>
        <taxon>Pirellulales</taxon>
        <taxon>Pirellulaceae</taxon>
        <taxon>Novipirellula</taxon>
    </lineage>
</organism>
<keyword evidence="2" id="KW-1185">Reference proteome</keyword>
<gene>
    <name evidence="1" type="ORF">Poly41_01550</name>
</gene>
<sequence length="77" mass="8906">MSVTIPDRAASYSRRVALETIRVSGVWNLSNSATQSEKALSRRYKWFDYTRRRRCGCIAGRGFNSRRLHQGHLSQMT</sequence>
<dbReference type="EMBL" id="SJPV01000001">
    <property type="protein sequence ID" value="TWU41862.1"/>
    <property type="molecule type" value="Genomic_DNA"/>
</dbReference>
<dbReference type="Proteomes" id="UP000319143">
    <property type="component" value="Unassembled WGS sequence"/>
</dbReference>
<evidence type="ECO:0000313" key="1">
    <source>
        <dbReference type="EMBL" id="TWU41862.1"/>
    </source>
</evidence>
<proteinExistence type="predicted"/>
<accession>A0A5C6DZ66</accession>
<name>A0A5C6DZ66_9BACT</name>
<dbReference type="AlphaFoldDB" id="A0A5C6DZ66"/>
<protein>
    <submittedName>
        <fullName evidence="1">Uncharacterized protein</fullName>
    </submittedName>
</protein>
<reference evidence="1 2" key="1">
    <citation type="submission" date="2019-02" db="EMBL/GenBank/DDBJ databases">
        <title>Deep-cultivation of Planctomycetes and their phenomic and genomic characterization uncovers novel biology.</title>
        <authorList>
            <person name="Wiegand S."/>
            <person name="Jogler M."/>
            <person name="Boedeker C."/>
            <person name="Pinto D."/>
            <person name="Vollmers J."/>
            <person name="Rivas-Marin E."/>
            <person name="Kohn T."/>
            <person name="Peeters S.H."/>
            <person name="Heuer A."/>
            <person name="Rast P."/>
            <person name="Oberbeckmann S."/>
            <person name="Bunk B."/>
            <person name="Jeske O."/>
            <person name="Meyerdierks A."/>
            <person name="Storesund J.E."/>
            <person name="Kallscheuer N."/>
            <person name="Luecker S."/>
            <person name="Lage O.M."/>
            <person name="Pohl T."/>
            <person name="Merkel B.J."/>
            <person name="Hornburger P."/>
            <person name="Mueller R.-W."/>
            <person name="Bruemmer F."/>
            <person name="Labrenz M."/>
            <person name="Spormann A.M."/>
            <person name="Op Den Camp H."/>
            <person name="Overmann J."/>
            <person name="Amann R."/>
            <person name="Jetten M.S.M."/>
            <person name="Mascher T."/>
            <person name="Medema M.H."/>
            <person name="Devos D.P."/>
            <person name="Kaster A.-K."/>
            <person name="Ovreas L."/>
            <person name="Rohde M."/>
            <person name="Galperin M.Y."/>
            <person name="Jogler C."/>
        </authorList>
    </citation>
    <scope>NUCLEOTIDE SEQUENCE [LARGE SCALE GENOMIC DNA]</scope>
    <source>
        <strain evidence="1 2">Poly41</strain>
    </source>
</reference>